<dbReference type="GO" id="GO:0008677">
    <property type="term" value="F:2-dehydropantoate 2-reductase activity"/>
    <property type="evidence" value="ECO:0007669"/>
    <property type="project" value="UniProtKB-EC"/>
</dbReference>
<dbReference type="Proteomes" id="UP001378242">
    <property type="component" value="Unassembled WGS sequence"/>
</dbReference>
<reference evidence="12 13" key="1">
    <citation type="submission" date="2024-02" db="EMBL/GenBank/DDBJ databases">
        <title>Bacteria isolated from the canopy kelp, Nereocystis luetkeana.</title>
        <authorList>
            <person name="Pfister C.A."/>
            <person name="Younker I.T."/>
            <person name="Light S.H."/>
        </authorList>
    </citation>
    <scope>NUCLEOTIDE SEQUENCE [LARGE SCALE GENOMIC DNA]</scope>
    <source>
        <strain evidence="12 13">TI.5.07</strain>
    </source>
</reference>
<dbReference type="InterPro" id="IPR013332">
    <property type="entry name" value="KPR_N"/>
</dbReference>
<evidence type="ECO:0000256" key="1">
    <source>
        <dbReference type="ARBA" id="ARBA00004994"/>
    </source>
</evidence>
<evidence type="ECO:0000256" key="9">
    <source>
        <dbReference type="ARBA" id="ARBA00048793"/>
    </source>
</evidence>
<evidence type="ECO:0000259" key="11">
    <source>
        <dbReference type="Pfam" id="PF08546"/>
    </source>
</evidence>
<evidence type="ECO:0000256" key="4">
    <source>
        <dbReference type="ARBA" id="ARBA00019465"/>
    </source>
</evidence>
<dbReference type="EC" id="1.1.1.169" evidence="3"/>
<keyword evidence="7 12" id="KW-0560">Oxidoreductase</keyword>
<sequence>MTTSTPADDNHTLSTAFDSLSQRPAAAGDWLWIVGPGAIGRLLAATLAHARLREMATQGRSTLPNLLLVGRRASVSEMVTIDMTSPEGQAVSSEITYTSIDQLRTLPYPPPAAIWLATKSHAIESAWAHVAPLIDSRTPVTCWQNGLSAQPWLAEQHPQLLCASTTEGAWIPESTALATHTLPERLAVQHAGHGQTWLGTWSSQADPASSSSAMAAAERQVAWLQAAGRECDLSADIGTRLWHKLAVNAAINPLVARFRIRNGQLRDRPFSLMVRQAVDEITRVLEAEGIAPPPNGWQALVDQVIRATANNRASMLQDVLAGRTTEVEAILGPLRHAALRHGLSLTDDLPLLEQLHTQLSSQQP</sequence>
<evidence type="ECO:0000256" key="3">
    <source>
        <dbReference type="ARBA" id="ARBA00013014"/>
    </source>
</evidence>
<dbReference type="PANTHER" id="PTHR43765">
    <property type="entry name" value="2-DEHYDROPANTOATE 2-REDUCTASE-RELATED"/>
    <property type="match status" value="1"/>
</dbReference>
<dbReference type="NCBIfam" id="TIGR00745">
    <property type="entry name" value="apbA_panE"/>
    <property type="match status" value="1"/>
</dbReference>
<dbReference type="SUPFAM" id="SSF51735">
    <property type="entry name" value="NAD(P)-binding Rossmann-fold domains"/>
    <property type="match status" value="1"/>
</dbReference>
<comment type="caution">
    <text evidence="12">The sequence shown here is derived from an EMBL/GenBank/DDBJ whole genome shotgun (WGS) entry which is preliminary data.</text>
</comment>
<dbReference type="InterPro" id="IPR013328">
    <property type="entry name" value="6PGD_dom2"/>
</dbReference>
<keyword evidence="13" id="KW-1185">Reference proteome</keyword>
<protein>
    <recommendedName>
        <fullName evidence="4">2-dehydropantoate 2-reductase</fullName>
        <ecNumber evidence="3">1.1.1.169</ecNumber>
    </recommendedName>
    <alternativeName>
        <fullName evidence="8">Ketopantoate reductase</fullName>
    </alternativeName>
</protein>
<dbReference type="InterPro" id="IPR003710">
    <property type="entry name" value="ApbA"/>
</dbReference>
<name>A0ABU9GIH2_COBMA</name>
<evidence type="ECO:0000313" key="12">
    <source>
        <dbReference type="EMBL" id="MEL0617906.1"/>
    </source>
</evidence>
<dbReference type="Pfam" id="PF02558">
    <property type="entry name" value="ApbA"/>
    <property type="match status" value="1"/>
</dbReference>
<evidence type="ECO:0000259" key="10">
    <source>
        <dbReference type="Pfam" id="PF02558"/>
    </source>
</evidence>
<dbReference type="Gene3D" id="1.10.1040.10">
    <property type="entry name" value="N-(1-d-carboxylethyl)-l-norvaline Dehydrogenase, domain 2"/>
    <property type="match status" value="1"/>
</dbReference>
<dbReference type="RefSeq" id="WP_341542666.1">
    <property type="nucleotide sequence ID" value="NZ_JBAKAP010000016.1"/>
</dbReference>
<dbReference type="InterPro" id="IPR036291">
    <property type="entry name" value="NAD(P)-bd_dom_sf"/>
</dbReference>
<proteinExistence type="inferred from homology"/>
<organism evidence="12 13">
    <name type="scientific">Cobetia marina</name>
    <name type="common">Deleya marina</name>
    <dbReference type="NCBI Taxonomy" id="28258"/>
    <lineage>
        <taxon>Bacteria</taxon>
        <taxon>Pseudomonadati</taxon>
        <taxon>Pseudomonadota</taxon>
        <taxon>Gammaproteobacteria</taxon>
        <taxon>Oceanospirillales</taxon>
        <taxon>Halomonadaceae</taxon>
        <taxon>Cobetia</taxon>
    </lineage>
</organism>
<keyword evidence="6" id="KW-0521">NADP</keyword>
<evidence type="ECO:0000256" key="5">
    <source>
        <dbReference type="ARBA" id="ARBA00022655"/>
    </source>
</evidence>
<evidence type="ECO:0000256" key="8">
    <source>
        <dbReference type="ARBA" id="ARBA00032024"/>
    </source>
</evidence>
<gene>
    <name evidence="12" type="ORF">V6243_13830</name>
</gene>
<accession>A0ABU9GIH2</accession>
<dbReference type="SUPFAM" id="SSF48179">
    <property type="entry name" value="6-phosphogluconate dehydrogenase C-terminal domain-like"/>
    <property type="match status" value="1"/>
</dbReference>
<evidence type="ECO:0000313" key="13">
    <source>
        <dbReference type="Proteomes" id="UP001378242"/>
    </source>
</evidence>
<comment type="similarity">
    <text evidence="2">Belongs to the ketopantoate reductase family.</text>
</comment>
<dbReference type="EMBL" id="JBAKAP010000016">
    <property type="protein sequence ID" value="MEL0617906.1"/>
    <property type="molecule type" value="Genomic_DNA"/>
</dbReference>
<dbReference type="InterPro" id="IPR008927">
    <property type="entry name" value="6-PGluconate_DH-like_C_sf"/>
</dbReference>
<dbReference type="PANTHER" id="PTHR43765:SF2">
    <property type="entry name" value="2-DEHYDROPANTOATE 2-REDUCTASE"/>
    <property type="match status" value="1"/>
</dbReference>
<feature type="domain" description="Ketopantoate reductase N-terminal" evidence="10">
    <location>
        <begin position="33"/>
        <end position="202"/>
    </location>
</feature>
<dbReference type="Gene3D" id="3.40.50.720">
    <property type="entry name" value="NAD(P)-binding Rossmann-like Domain"/>
    <property type="match status" value="1"/>
</dbReference>
<feature type="domain" description="Ketopantoate reductase C-terminal" evidence="11">
    <location>
        <begin position="237"/>
        <end position="356"/>
    </location>
</feature>
<dbReference type="InterPro" id="IPR013752">
    <property type="entry name" value="KPA_reductase"/>
</dbReference>
<evidence type="ECO:0000256" key="2">
    <source>
        <dbReference type="ARBA" id="ARBA00007870"/>
    </source>
</evidence>
<keyword evidence="5" id="KW-0566">Pantothenate biosynthesis</keyword>
<dbReference type="Pfam" id="PF08546">
    <property type="entry name" value="ApbA_C"/>
    <property type="match status" value="1"/>
</dbReference>
<dbReference type="InterPro" id="IPR050838">
    <property type="entry name" value="Ketopantoate_reductase"/>
</dbReference>
<comment type="catalytic activity">
    <reaction evidence="9">
        <text>(R)-pantoate + NADP(+) = 2-dehydropantoate + NADPH + H(+)</text>
        <dbReference type="Rhea" id="RHEA:16233"/>
        <dbReference type="ChEBI" id="CHEBI:11561"/>
        <dbReference type="ChEBI" id="CHEBI:15378"/>
        <dbReference type="ChEBI" id="CHEBI:15980"/>
        <dbReference type="ChEBI" id="CHEBI:57783"/>
        <dbReference type="ChEBI" id="CHEBI:58349"/>
        <dbReference type="EC" id="1.1.1.169"/>
    </reaction>
</comment>
<evidence type="ECO:0000256" key="6">
    <source>
        <dbReference type="ARBA" id="ARBA00022857"/>
    </source>
</evidence>
<comment type="pathway">
    <text evidence="1">Cofactor biosynthesis; (R)-pantothenate biosynthesis; (R)-pantoate from 3-methyl-2-oxobutanoate: step 2/2.</text>
</comment>
<evidence type="ECO:0000256" key="7">
    <source>
        <dbReference type="ARBA" id="ARBA00023002"/>
    </source>
</evidence>